<evidence type="ECO:0000256" key="1">
    <source>
        <dbReference type="SAM" id="SignalP"/>
    </source>
</evidence>
<evidence type="ECO:0000313" key="3">
    <source>
        <dbReference type="Proteomes" id="UP000321058"/>
    </source>
</evidence>
<gene>
    <name evidence="2" type="ORF">RSO01_63280</name>
</gene>
<evidence type="ECO:0000313" key="2">
    <source>
        <dbReference type="EMBL" id="GEP59162.1"/>
    </source>
</evidence>
<protein>
    <recommendedName>
        <fullName evidence="4">Lipoprotein</fullName>
    </recommendedName>
</protein>
<keyword evidence="3" id="KW-1185">Reference proteome</keyword>
<dbReference type="RefSeq" id="WP_147154520.1">
    <property type="nucleotide sequence ID" value="NZ_BKAJ01000120.1"/>
</dbReference>
<organism evidence="2 3">
    <name type="scientific">Reyranella soli</name>
    <dbReference type="NCBI Taxonomy" id="1230389"/>
    <lineage>
        <taxon>Bacteria</taxon>
        <taxon>Pseudomonadati</taxon>
        <taxon>Pseudomonadota</taxon>
        <taxon>Alphaproteobacteria</taxon>
        <taxon>Hyphomicrobiales</taxon>
        <taxon>Reyranellaceae</taxon>
        <taxon>Reyranella</taxon>
    </lineage>
</organism>
<proteinExistence type="predicted"/>
<sequence length="81" mass="8208">MKRTILLTLVLAGCSGSGLSTSSGPNGETIVGNQVSVQVTGAANPNSAFTLAQRYCSKNDRLARAVGQSGTTASFDCVKAT</sequence>
<accession>A0A512NJR4</accession>
<keyword evidence="1" id="KW-0732">Signal</keyword>
<dbReference type="EMBL" id="BKAJ01000120">
    <property type="protein sequence ID" value="GEP59162.1"/>
    <property type="molecule type" value="Genomic_DNA"/>
</dbReference>
<dbReference type="AlphaFoldDB" id="A0A512NJR4"/>
<evidence type="ECO:0008006" key="4">
    <source>
        <dbReference type="Google" id="ProtNLM"/>
    </source>
</evidence>
<comment type="caution">
    <text evidence="2">The sequence shown here is derived from an EMBL/GenBank/DDBJ whole genome shotgun (WGS) entry which is preliminary data.</text>
</comment>
<feature type="signal peptide" evidence="1">
    <location>
        <begin position="1"/>
        <end position="22"/>
    </location>
</feature>
<dbReference type="OrthoDB" id="9863368at2"/>
<feature type="chain" id="PRO_5022187153" description="Lipoprotein" evidence="1">
    <location>
        <begin position="23"/>
        <end position="81"/>
    </location>
</feature>
<name>A0A512NJR4_9HYPH</name>
<dbReference type="Proteomes" id="UP000321058">
    <property type="component" value="Unassembled WGS sequence"/>
</dbReference>
<reference evidence="2 3" key="1">
    <citation type="submission" date="2019-07" db="EMBL/GenBank/DDBJ databases">
        <title>Whole genome shotgun sequence of Reyranella soli NBRC 108950.</title>
        <authorList>
            <person name="Hosoyama A."/>
            <person name="Uohara A."/>
            <person name="Ohji S."/>
            <person name="Ichikawa N."/>
        </authorList>
    </citation>
    <scope>NUCLEOTIDE SEQUENCE [LARGE SCALE GENOMIC DNA]</scope>
    <source>
        <strain evidence="2 3">NBRC 108950</strain>
    </source>
</reference>